<dbReference type="GO" id="GO:0034046">
    <property type="term" value="F:poly(G) binding"/>
    <property type="evidence" value="ECO:0007669"/>
    <property type="project" value="TreeGrafter"/>
</dbReference>
<keyword evidence="3" id="KW-0694">RNA-binding</keyword>
<feature type="domain" description="RRM" evidence="5">
    <location>
        <begin position="33"/>
        <end position="110"/>
    </location>
</feature>
<dbReference type="SUPFAM" id="SSF54928">
    <property type="entry name" value="RNA-binding domain, RBD"/>
    <property type="match status" value="2"/>
</dbReference>
<dbReference type="GO" id="GO:0008143">
    <property type="term" value="F:poly(A) binding"/>
    <property type="evidence" value="ECO:0007669"/>
    <property type="project" value="TreeGrafter"/>
</dbReference>
<dbReference type="PANTHER" id="PTHR48033">
    <property type="entry name" value="RNA-BINDING (RRM/RBD/RNP MOTIFS) FAMILY PROTEIN"/>
    <property type="match status" value="1"/>
</dbReference>
<dbReference type="eggNOG" id="KOG0118">
    <property type="taxonomic scope" value="Eukaryota"/>
</dbReference>
<dbReference type="Gene3D" id="3.30.70.330">
    <property type="match status" value="2"/>
</dbReference>
<dbReference type="InterPro" id="IPR035979">
    <property type="entry name" value="RBD_domain_sf"/>
</dbReference>
<evidence type="ECO:0000256" key="1">
    <source>
        <dbReference type="ARBA" id="ARBA00004123"/>
    </source>
</evidence>
<proteinExistence type="predicted"/>
<name>A0A1U7QTB9_MESAU</name>
<evidence type="ECO:0000313" key="7">
    <source>
        <dbReference type="RefSeq" id="XP_005072641.1"/>
    </source>
</evidence>
<dbReference type="KEGG" id="maua:101823104"/>
<accession>A0A1U7QTB9</accession>
<dbReference type="InterPro" id="IPR000504">
    <property type="entry name" value="RRM_dom"/>
</dbReference>
<protein>
    <submittedName>
        <fullName evidence="7">CUGBP Elav-like family member 6</fullName>
    </submittedName>
</protein>
<dbReference type="Proteomes" id="UP000886700">
    <property type="component" value="Unplaced"/>
</dbReference>
<gene>
    <name evidence="7" type="primary">LOC101823104</name>
</gene>
<evidence type="ECO:0000256" key="2">
    <source>
        <dbReference type="ARBA" id="ARBA00023242"/>
    </source>
</evidence>
<dbReference type="RefSeq" id="XP_005072641.1">
    <property type="nucleotide sequence ID" value="XM_005072584.2"/>
</dbReference>
<keyword evidence="2" id="KW-0539">Nucleus</keyword>
<dbReference type="GO" id="GO:0010468">
    <property type="term" value="P:regulation of gene expression"/>
    <property type="evidence" value="ECO:0007669"/>
    <property type="project" value="TreeGrafter"/>
</dbReference>
<dbReference type="GO" id="GO:0005654">
    <property type="term" value="C:nucleoplasm"/>
    <property type="evidence" value="ECO:0007669"/>
    <property type="project" value="TreeGrafter"/>
</dbReference>
<dbReference type="AlphaFoldDB" id="A0A1U7QTB9"/>
<dbReference type="InterPro" id="IPR012677">
    <property type="entry name" value="Nucleotide-bd_a/b_plait_sf"/>
</dbReference>
<evidence type="ECO:0000313" key="6">
    <source>
        <dbReference type="Proteomes" id="UP000886700"/>
    </source>
</evidence>
<dbReference type="OrthoDB" id="267048at2759"/>
<evidence type="ECO:0000256" key="3">
    <source>
        <dbReference type="PROSITE-ProRule" id="PRU00176"/>
    </source>
</evidence>
<dbReference type="Pfam" id="PF00076">
    <property type="entry name" value="RRM_1"/>
    <property type="match status" value="2"/>
</dbReference>
<dbReference type="PROSITE" id="PS50102">
    <property type="entry name" value="RRM"/>
    <property type="match status" value="2"/>
</dbReference>
<feature type="compositionally biased region" description="Low complexity" evidence="4">
    <location>
        <begin position="261"/>
        <end position="271"/>
    </location>
</feature>
<feature type="domain" description="RRM" evidence="5">
    <location>
        <begin position="118"/>
        <end position="197"/>
    </location>
</feature>
<dbReference type="SMART" id="SM00360">
    <property type="entry name" value="RRM"/>
    <property type="match status" value="2"/>
</dbReference>
<evidence type="ECO:0000256" key="4">
    <source>
        <dbReference type="SAM" id="MobiDB-lite"/>
    </source>
</evidence>
<reference evidence="7" key="1">
    <citation type="submission" date="2025-08" db="UniProtKB">
        <authorList>
            <consortium name="RefSeq"/>
        </authorList>
    </citation>
    <scope>IDENTIFICATION</scope>
    <source>
        <tissue evidence="7">Liver</tissue>
    </source>
</reference>
<organism evidence="6 7">
    <name type="scientific">Mesocricetus auratus</name>
    <name type="common">Golden hamster</name>
    <dbReference type="NCBI Taxonomy" id="10036"/>
    <lineage>
        <taxon>Eukaryota</taxon>
        <taxon>Metazoa</taxon>
        <taxon>Chordata</taxon>
        <taxon>Craniata</taxon>
        <taxon>Vertebrata</taxon>
        <taxon>Euteleostomi</taxon>
        <taxon>Mammalia</taxon>
        <taxon>Eutheria</taxon>
        <taxon>Euarchontoglires</taxon>
        <taxon>Glires</taxon>
        <taxon>Rodentia</taxon>
        <taxon>Myomorpha</taxon>
        <taxon>Muroidea</taxon>
        <taxon>Cricetidae</taxon>
        <taxon>Cricetinae</taxon>
        <taxon>Mesocricetus</taxon>
    </lineage>
</organism>
<evidence type="ECO:0000259" key="5">
    <source>
        <dbReference type="PROSITE" id="PS50102"/>
    </source>
</evidence>
<sequence>MNTASLAVRKYSKKDQFHEGFRIDATRNEQDAGKMFIGGLSPELKEQALLEYLSQFGEIVDFIIKVDPNTGLSRGFGFVIFKDSSTVKKVLKVKDHQIDGKKIHFKRAKAIESQFPIKKVFVGGLNPQMSVEKIRAYFGTFGEIETVELPLCSATKKRRAFGFIKYTEEHPARKVLETRFHFIGSSRCEVKIAIPKEYLGRQQSKSKAKSLVSERKPIPAARLKRHWGEGCNQGFQFMSASDTQEVNLDAHRASPCTFRANSNTTGTSSSGFRDNPSEFQENSNTLGTNSSAFMASQNDFRPNSNTGALSNYAPRSNPNAIWANQDALVASPNALRASEYTLEPYTNAFGVSQCALASYPNALGISQHAMGATPNVFWTNQYPLRTNPNALGVSQYVSGTSPNTSGESQYTWSANSGAFRPNCYAFVENPNDFSTGHCALATSPSVFRTSPCDLRANSNSFEASQYAVGATQNAFGANQNTFGANGNFCGTTGSSRSTEGLNFSQVHGNFLNVCNTHPDLHGSNGDYFFLYSYRAYDLASVLNSNVPINNSSPLGNGYQGNLFSI</sequence>
<feature type="compositionally biased region" description="Polar residues" evidence="4">
    <location>
        <begin position="277"/>
        <end position="312"/>
    </location>
</feature>
<dbReference type="GO" id="GO:0000785">
    <property type="term" value="C:chromatin"/>
    <property type="evidence" value="ECO:0007669"/>
    <property type="project" value="TreeGrafter"/>
</dbReference>
<comment type="subcellular location">
    <subcellularLocation>
        <location evidence="1">Nucleus</location>
    </subcellularLocation>
</comment>
<keyword evidence="6" id="KW-1185">Reference proteome</keyword>
<dbReference type="PANTHER" id="PTHR48033:SF14">
    <property type="entry name" value="MCG53108"/>
    <property type="match status" value="1"/>
</dbReference>
<feature type="region of interest" description="Disordered" evidence="4">
    <location>
        <begin position="259"/>
        <end position="312"/>
    </location>
</feature>
<dbReference type="GeneID" id="101823104"/>